<evidence type="ECO:0000313" key="2">
    <source>
        <dbReference type="EMBL" id="PIT60987.1"/>
    </source>
</evidence>
<accession>A0A855G247</accession>
<feature type="chain" id="PRO_5032385255" description="Secreted protein" evidence="1">
    <location>
        <begin position="27"/>
        <end position="91"/>
    </location>
</feature>
<evidence type="ECO:0000256" key="1">
    <source>
        <dbReference type="SAM" id="SignalP"/>
    </source>
</evidence>
<protein>
    <recommendedName>
        <fullName evidence="4">Secreted protein</fullName>
    </recommendedName>
</protein>
<keyword evidence="1" id="KW-0732">Signal</keyword>
<sequence>MKLLSVSGLMALLVLLGNFYFAPASATAPLTSNTLMPDCHHLAQLIYTEMSSAQIRVAKSCDQQEAAQDWINTYGKMNHTELVRAMVYESS</sequence>
<proteinExistence type="predicted"/>
<reference evidence="2 3" key="1">
    <citation type="journal article" date="2017" name="MBio">
        <title>Type VI secretion-mediated competition in the bee gut microbiome.</title>
        <authorList>
            <person name="Steele M.I."/>
            <person name="Kwong W.K."/>
            <person name="Powell J.E."/>
            <person name="Whiteley M."/>
            <person name="Moran N.A."/>
        </authorList>
    </citation>
    <scope>NUCLEOTIDE SEQUENCE [LARGE SCALE GENOMIC DNA]</scope>
    <source>
        <strain evidence="2 3">HK3</strain>
    </source>
</reference>
<dbReference type="EMBL" id="MEIU01000039">
    <property type="protein sequence ID" value="PIT60987.1"/>
    <property type="molecule type" value="Genomic_DNA"/>
</dbReference>
<evidence type="ECO:0008006" key="4">
    <source>
        <dbReference type="Google" id="ProtNLM"/>
    </source>
</evidence>
<organism evidence="2 3">
    <name type="scientific">Snodgrassella alvi</name>
    <dbReference type="NCBI Taxonomy" id="1196083"/>
    <lineage>
        <taxon>Bacteria</taxon>
        <taxon>Pseudomonadati</taxon>
        <taxon>Pseudomonadota</taxon>
        <taxon>Betaproteobacteria</taxon>
        <taxon>Neisseriales</taxon>
        <taxon>Neisseriaceae</taxon>
        <taxon>Snodgrassella</taxon>
    </lineage>
</organism>
<dbReference type="AlphaFoldDB" id="A0A855G247"/>
<gene>
    <name evidence="2" type="ORF">BHC57_02495</name>
</gene>
<feature type="signal peptide" evidence="1">
    <location>
        <begin position="1"/>
        <end position="26"/>
    </location>
</feature>
<comment type="caution">
    <text evidence="2">The sequence shown here is derived from an EMBL/GenBank/DDBJ whole genome shotgun (WGS) entry which is preliminary data.</text>
</comment>
<evidence type="ECO:0000313" key="3">
    <source>
        <dbReference type="Proteomes" id="UP000230463"/>
    </source>
</evidence>
<dbReference type="RefSeq" id="WP_100123277.1">
    <property type="nucleotide sequence ID" value="NZ_MEIO01000048.1"/>
</dbReference>
<name>A0A855G247_9NEIS</name>
<dbReference type="Proteomes" id="UP000230463">
    <property type="component" value="Unassembled WGS sequence"/>
</dbReference>